<dbReference type="RefSeq" id="WP_274353371.1">
    <property type="nucleotide sequence ID" value="NZ_JAQZSM010000018.1"/>
</dbReference>
<name>A0ABT5TCK5_9RHOB</name>
<evidence type="ECO:0000256" key="1">
    <source>
        <dbReference type="ARBA" id="ARBA00022723"/>
    </source>
</evidence>
<evidence type="ECO:0000313" key="5">
    <source>
        <dbReference type="Proteomes" id="UP001431784"/>
    </source>
</evidence>
<reference evidence="4" key="1">
    <citation type="submission" date="2023-02" db="EMBL/GenBank/DDBJ databases">
        <title>Description of Roseinatronobacter alkalisoli sp. nov., an alkaliphilic bacerium isolated from soda soil.</title>
        <authorList>
            <person name="Wei W."/>
        </authorList>
    </citation>
    <scope>NUCLEOTIDE SEQUENCE</scope>
    <source>
        <strain evidence="4">HJB301</strain>
    </source>
</reference>
<dbReference type="Proteomes" id="UP001431784">
    <property type="component" value="Unassembled WGS sequence"/>
</dbReference>
<proteinExistence type="predicted"/>
<keyword evidence="5" id="KW-1185">Reference proteome</keyword>
<protein>
    <submittedName>
        <fullName evidence="4">Sulfatase-like hydrolase/transferase</fullName>
    </submittedName>
</protein>
<dbReference type="SUPFAM" id="SSF53649">
    <property type="entry name" value="Alkaline phosphatase-like"/>
    <property type="match status" value="1"/>
</dbReference>
<evidence type="ECO:0000259" key="3">
    <source>
        <dbReference type="Pfam" id="PF00884"/>
    </source>
</evidence>
<dbReference type="InterPro" id="IPR017850">
    <property type="entry name" value="Alkaline_phosphatase_core_sf"/>
</dbReference>
<gene>
    <name evidence="4" type="ORF">PUT78_16470</name>
</gene>
<sequence length="528" mass="59889">MPISDAKPIRNILFIMADQLRADYLSCYGHPHLQTPAMDALAARGVRFSRAYVQAPVCGPSRMSFYTGRYVASHGSSYNRVPLRVGEMTIGDHLRPLGLRTALVGKTHMTEDRDGMTRLGVDRQSVEGVFAAECGFEPYERDDGLWPDEVNPHDLAYNRWLRAQGYEGDNPWHANANAGRDAEGNLKSGWLMRNCAEPAAIAEEHSETAYMTMRAMEFIDEAGDQPWCLHLSYIKPHWPYIAPSPYHAMYGPQHVLPANRTEAERKSPHPVVGAFMQHEESVNFARDEVRETVIPAYMGLIRQVDDHLARLWEFLEQRGLFENTLIVVTSDHGDYLGDHWLGEKELFHEESVRIPMIVYDPSAAADATRGTVDDALVEAIDLAPTFVQAVGGTVPAHILEGRSLLARTRATGEGWRHACFSQCDYAFRGARLTLGRAPSESRAWMVRTDRWKYVDYDGYAPQLFDLMEDSAEQHDLGGSADHATIRDELRDELFRWLRDRRMRVTLSDTQIEARTDTHKHRGYLFGVW</sequence>
<feature type="domain" description="Sulfatase N-terminal" evidence="3">
    <location>
        <begin position="10"/>
        <end position="391"/>
    </location>
</feature>
<dbReference type="Pfam" id="PF00884">
    <property type="entry name" value="Sulfatase"/>
    <property type="match status" value="1"/>
</dbReference>
<dbReference type="PANTHER" id="PTHR45953">
    <property type="entry name" value="IDURONATE 2-SULFATASE"/>
    <property type="match status" value="1"/>
</dbReference>
<dbReference type="Gene3D" id="3.40.720.10">
    <property type="entry name" value="Alkaline Phosphatase, subunit A"/>
    <property type="match status" value="1"/>
</dbReference>
<dbReference type="PANTHER" id="PTHR45953:SF1">
    <property type="entry name" value="IDURONATE 2-SULFATASE"/>
    <property type="match status" value="1"/>
</dbReference>
<keyword evidence="1" id="KW-0479">Metal-binding</keyword>
<accession>A0ABT5TCK5</accession>
<comment type="caution">
    <text evidence="4">The sequence shown here is derived from an EMBL/GenBank/DDBJ whole genome shotgun (WGS) entry which is preliminary data.</text>
</comment>
<dbReference type="EMBL" id="JAQZSM010000018">
    <property type="protein sequence ID" value="MDD7972694.1"/>
    <property type="molecule type" value="Genomic_DNA"/>
</dbReference>
<evidence type="ECO:0000313" key="4">
    <source>
        <dbReference type="EMBL" id="MDD7972694.1"/>
    </source>
</evidence>
<dbReference type="InterPro" id="IPR000917">
    <property type="entry name" value="Sulfatase_N"/>
</dbReference>
<evidence type="ECO:0000256" key="2">
    <source>
        <dbReference type="ARBA" id="ARBA00022801"/>
    </source>
</evidence>
<keyword evidence="2" id="KW-0378">Hydrolase</keyword>
<organism evidence="4 5">
    <name type="scientific">Roseinatronobacter alkalisoli</name>
    <dbReference type="NCBI Taxonomy" id="3028235"/>
    <lineage>
        <taxon>Bacteria</taxon>
        <taxon>Pseudomonadati</taxon>
        <taxon>Pseudomonadota</taxon>
        <taxon>Alphaproteobacteria</taxon>
        <taxon>Rhodobacterales</taxon>
        <taxon>Paracoccaceae</taxon>
        <taxon>Roseinatronobacter</taxon>
    </lineage>
</organism>